<dbReference type="GO" id="GO:0005509">
    <property type="term" value="F:calcium ion binding"/>
    <property type="evidence" value="ECO:0007669"/>
    <property type="project" value="InterPro"/>
</dbReference>
<evidence type="ECO:0000256" key="1">
    <source>
        <dbReference type="ARBA" id="ARBA00022737"/>
    </source>
</evidence>
<reference evidence="4" key="1">
    <citation type="submission" date="2021-06" db="EMBL/GenBank/DDBJ databases">
        <title>Parelaphostrongylus tenuis whole genome reference sequence.</title>
        <authorList>
            <person name="Garwood T.J."/>
            <person name="Larsen P.A."/>
            <person name="Fountain-Jones N.M."/>
            <person name="Garbe J.R."/>
            <person name="Macchietto M.G."/>
            <person name="Kania S.A."/>
            <person name="Gerhold R.W."/>
            <person name="Richards J.E."/>
            <person name="Wolf T.M."/>
        </authorList>
    </citation>
    <scope>NUCLEOTIDE SEQUENCE</scope>
    <source>
        <strain evidence="4">MNPRO001-30</strain>
        <tissue evidence="4">Meninges</tissue>
    </source>
</reference>
<dbReference type="InterPro" id="IPR050230">
    <property type="entry name" value="CALM/Myosin/TropC-like"/>
</dbReference>
<dbReference type="Gene3D" id="3.70.10.10">
    <property type="match status" value="1"/>
</dbReference>
<dbReference type="GO" id="GO:0030896">
    <property type="term" value="C:checkpoint clamp complex"/>
    <property type="evidence" value="ECO:0007669"/>
    <property type="project" value="InterPro"/>
</dbReference>
<dbReference type="GO" id="GO:0016460">
    <property type="term" value="C:myosin II complex"/>
    <property type="evidence" value="ECO:0007669"/>
    <property type="project" value="TreeGrafter"/>
</dbReference>
<organism evidence="4 5">
    <name type="scientific">Parelaphostrongylus tenuis</name>
    <name type="common">Meningeal worm</name>
    <dbReference type="NCBI Taxonomy" id="148309"/>
    <lineage>
        <taxon>Eukaryota</taxon>
        <taxon>Metazoa</taxon>
        <taxon>Ecdysozoa</taxon>
        <taxon>Nematoda</taxon>
        <taxon>Chromadorea</taxon>
        <taxon>Rhabditida</taxon>
        <taxon>Rhabditina</taxon>
        <taxon>Rhabditomorpha</taxon>
        <taxon>Strongyloidea</taxon>
        <taxon>Metastrongylidae</taxon>
        <taxon>Parelaphostrongylus</taxon>
    </lineage>
</organism>
<dbReference type="PANTHER" id="PTHR23048">
    <property type="entry name" value="MYOSIN LIGHT CHAIN 1, 3"/>
    <property type="match status" value="1"/>
</dbReference>
<evidence type="ECO:0000259" key="3">
    <source>
        <dbReference type="PROSITE" id="PS50222"/>
    </source>
</evidence>
<dbReference type="AlphaFoldDB" id="A0AAD5QEK8"/>
<dbReference type="GO" id="GO:0000077">
    <property type="term" value="P:DNA damage checkpoint signaling"/>
    <property type="evidence" value="ECO:0007669"/>
    <property type="project" value="InterPro"/>
</dbReference>
<comment type="caution">
    <text evidence="4">The sequence shown here is derived from an EMBL/GenBank/DDBJ whole genome shotgun (WGS) entry which is preliminary data.</text>
</comment>
<dbReference type="PANTHER" id="PTHR23048:SF49">
    <property type="entry name" value="FI08416P-RELATED"/>
    <property type="match status" value="1"/>
</dbReference>
<dbReference type="CDD" id="cd00051">
    <property type="entry name" value="EFh"/>
    <property type="match status" value="1"/>
</dbReference>
<feature type="domain" description="EF-hand" evidence="3">
    <location>
        <begin position="330"/>
        <end position="365"/>
    </location>
</feature>
<dbReference type="Proteomes" id="UP001196413">
    <property type="component" value="Unassembled WGS sequence"/>
</dbReference>
<dbReference type="InterPro" id="IPR011992">
    <property type="entry name" value="EF-hand-dom_pair"/>
</dbReference>
<accession>A0AAD5QEK8</accession>
<dbReference type="Pfam" id="PF04005">
    <property type="entry name" value="Hus1"/>
    <property type="match status" value="1"/>
</dbReference>
<dbReference type="InterPro" id="IPR007150">
    <property type="entry name" value="HUS1/Mec3"/>
</dbReference>
<proteinExistence type="predicted"/>
<gene>
    <name evidence="4" type="ORF">KIN20_004637</name>
</gene>
<dbReference type="SUPFAM" id="SSF47473">
    <property type="entry name" value="EF-hand"/>
    <property type="match status" value="1"/>
</dbReference>
<dbReference type="InterPro" id="IPR002048">
    <property type="entry name" value="EF_hand_dom"/>
</dbReference>
<evidence type="ECO:0000313" key="5">
    <source>
        <dbReference type="Proteomes" id="UP001196413"/>
    </source>
</evidence>
<evidence type="ECO:0000256" key="2">
    <source>
        <dbReference type="ARBA" id="ARBA00069033"/>
    </source>
</evidence>
<protein>
    <recommendedName>
        <fullName evidence="2">Myosin-2 essential light chain</fullName>
    </recommendedName>
</protein>
<evidence type="ECO:0000313" key="4">
    <source>
        <dbReference type="EMBL" id="KAJ1349168.1"/>
    </source>
</evidence>
<sequence>MRFSAILSEQGSVESFSRSIGAISRMCKKRCGLRITDEGMCFVASDTLREQGHFLSVLIPSRPDFEVFNFAGVSEERNEIVMELDVDYFEKSVCGAQSYLKIKLRQKSDQKPFLQLELRDRGVVHELPIKLVKIAHWDVYQRPIVAQGMMGVYFPPVKSVMRILQSLKHVGNRNITVKVSNSGEMHLKCRINQAEITVYFTDLANDTVAEQQSQDHWCTVRLSLKVIHMFFSSFMFMAHSNVLLTLMVSAMDDQLADCREVFCYFDSRGDDKISVQQEEQRQNGPHSLERNFSWETEIGRCCAAYEKEARLSFEDFVPIFQSISKNREKHTVEEFVEGLSHFDKEGNGLINVAELRHLLTTLGERLSDEEVDQLLAGHNDSHGNVNIADFVRNVMNS</sequence>
<dbReference type="FunFam" id="1.10.238.10:FF:000082">
    <property type="entry name" value="Myosin light chain 1"/>
    <property type="match status" value="1"/>
</dbReference>
<name>A0AAD5QEK8_PARTN</name>
<dbReference type="EMBL" id="JAHQIW010000618">
    <property type="protein sequence ID" value="KAJ1349168.1"/>
    <property type="molecule type" value="Genomic_DNA"/>
</dbReference>
<dbReference type="PROSITE" id="PS50222">
    <property type="entry name" value="EF_HAND_2"/>
    <property type="match status" value="1"/>
</dbReference>
<dbReference type="Gene3D" id="1.10.238.10">
    <property type="entry name" value="EF-hand"/>
    <property type="match status" value="1"/>
</dbReference>
<keyword evidence="5" id="KW-1185">Reference proteome</keyword>
<keyword evidence="1" id="KW-0677">Repeat</keyword>